<comment type="caution">
    <text evidence="2">The sequence shown here is derived from an EMBL/GenBank/DDBJ whole genome shotgun (WGS) entry which is preliminary data.</text>
</comment>
<dbReference type="InterPro" id="IPR042307">
    <property type="entry name" value="Reeler_sf"/>
</dbReference>
<keyword evidence="3" id="KW-1185">Reference proteome</keyword>
<proteinExistence type="predicted"/>
<feature type="domain" description="Secretion system C-terminal sorting" evidence="1">
    <location>
        <begin position="216"/>
        <end position="289"/>
    </location>
</feature>
<dbReference type="NCBIfam" id="TIGR04183">
    <property type="entry name" value="Por_Secre_tail"/>
    <property type="match status" value="1"/>
</dbReference>
<evidence type="ECO:0000259" key="1">
    <source>
        <dbReference type="Pfam" id="PF18962"/>
    </source>
</evidence>
<dbReference type="OrthoDB" id="1493438at2"/>
<dbReference type="AlphaFoldDB" id="A0A2S7SQX6"/>
<dbReference type="RefSeq" id="WP_105041152.1">
    <property type="nucleotide sequence ID" value="NZ_PPSL01000008.1"/>
</dbReference>
<dbReference type="EMBL" id="PPSL01000008">
    <property type="protein sequence ID" value="PQJ09031.1"/>
    <property type="molecule type" value="Genomic_DNA"/>
</dbReference>
<gene>
    <name evidence="2" type="ORF">CJD36_020855</name>
</gene>
<dbReference type="Proteomes" id="UP000239872">
    <property type="component" value="Unassembled WGS sequence"/>
</dbReference>
<dbReference type="InterPro" id="IPR026444">
    <property type="entry name" value="Secre_tail"/>
</dbReference>
<reference evidence="2 3" key="1">
    <citation type="submission" date="2018-01" db="EMBL/GenBank/DDBJ databases">
        <title>A novel member of the phylum Bacteroidetes isolated from glacier ice.</title>
        <authorList>
            <person name="Liu Q."/>
            <person name="Xin Y.-H."/>
        </authorList>
    </citation>
    <scope>NUCLEOTIDE SEQUENCE [LARGE SCALE GENOMIC DNA]</scope>
    <source>
        <strain evidence="2 3">RB1R16</strain>
    </source>
</reference>
<dbReference type="Gene3D" id="2.60.40.4060">
    <property type="entry name" value="Reeler domain"/>
    <property type="match status" value="1"/>
</dbReference>
<name>A0A2S7SQX6_9BACT</name>
<evidence type="ECO:0000313" key="3">
    <source>
        <dbReference type="Proteomes" id="UP000239872"/>
    </source>
</evidence>
<protein>
    <recommendedName>
        <fullName evidence="1">Secretion system C-terminal sorting domain-containing protein</fullName>
    </recommendedName>
</protein>
<evidence type="ECO:0000313" key="2">
    <source>
        <dbReference type="EMBL" id="PQJ09031.1"/>
    </source>
</evidence>
<accession>A0A2S7SQX6</accession>
<sequence length="292" mass="29662">MKKRFLLLPLIAIGAYVTLSSNIGGYLSNATGSNGGTVGCGGGGCHSNTASSTVTQTTIIVDSAGTLVTVYHPGVTYRVSLAAGTAATSGLTKFGFQLSSSKAASAAQAGTWVAATAPVNATVSAMGPFSVVRHTAPMSDSVILAGAAFVYPVSIQWTAPAAGTGAVKFFGVINAVNNNTNADAGDLWNSTTTTITEYVDHTLVSEVAAKVAINTFPNPVTSSFTLQLSNAAAGTYGVQVMDITGKIVVKQSVEVTGNTASSTINLSNFAAGRYHVVVEKDGVRTVKAIVKQ</sequence>
<dbReference type="Pfam" id="PF18962">
    <property type="entry name" value="Por_Secre_tail"/>
    <property type="match status" value="1"/>
</dbReference>
<organism evidence="2 3">
    <name type="scientific">Flavipsychrobacter stenotrophus</name>
    <dbReference type="NCBI Taxonomy" id="2077091"/>
    <lineage>
        <taxon>Bacteria</taxon>
        <taxon>Pseudomonadati</taxon>
        <taxon>Bacteroidota</taxon>
        <taxon>Chitinophagia</taxon>
        <taxon>Chitinophagales</taxon>
        <taxon>Chitinophagaceae</taxon>
        <taxon>Flavipsychrobacter</taxon>
    </lineage>
</organism>